<proteinExistence type="predicted"/>
<gene>
    <name evidence="3" type="ORF">FM111_06195</name>
</gene>
<feature type="signal peptide" evidence="1">
    <location>
        <begin position="1"/>
        <end position="18"/>
    </location>
</feature>
<feature type="domain" description="Peptidase M28" evidence="2">
    <location>
        <begin position="111"/>
        <end position="309"/>
    </location>
</feature>
<organism evidence="3 4">
    <name type="scientific">Brevundimonas diminuta 3F5N</name>
    <dbReference type="NCBI Taxonomy" id="1255603"/>
    <lineage>
        <taxon>Bacteria</taxon>
        <taxon>Pseudomonadati</taxon>
        <taxon>Pseudomonadota</taxon>
        <taxon>Alphaproteobacteria</taxon>
        <taxon>Caulobacterales</taxon>
        <taxon>Caulobacteraceae</taxon>
        <taxon>Brevundimonas</taxon>
    </lineage>
</organism>
<evidence type="ECO:0000313" key="4">
    <source>
        <dbReference type="Proteomes" id="UP000195766"/>
    </source>
</evidence>
<dbReference type="Gene3D" id="3.40.630.10">
    <property type="entry name" value="Zn peptidases"/>
    <property type="match status" value="1"/>
</dbReference>
<dbReference type="Pfam" id="PF04389">
    <property type="entry name" value="Peptidase_M28"/>
    <property type="match status" value="1"/>
</dbReference>
<evidence type="ECO:0000256" key="1">
    <source>
        <dbReference type="SAM" id="SignalP"/>
    </source>
</evidence>
<keyword evidence="1" id="KW-0732">Signal</keyword>
<feature type="chain" id="PRO_5012684145" evidence="1">
    <location>
        <begin position="19"/>
        <end position="322"/>
    </location>
</feature>
<evidence type="ECO:0000259" key="2">
    <source>
        <dbReference type="Pfam" id="PF04389"/>
    </source>
</evidence>
<dbReference type="GO" id="GO:0006508">
    <property type="term" value="P:proteolysis"/>
    <property type="evidence" value="ECO:0007669"/>
    <property type="project" value="InterPro"/>
</dbReference>
<dbReference type="PROSITE" id="PS51257">
    <property type="entry name" value="PROKAR_LIPOPROTEIN"/>
    <property type="match status" value="1"/>
</dbReference>
<dbReference type="Proteomes" id="UP000195766">
    <property type="component" value="Unassembled WGS sequence"/>
</dbReference>
<dbReference type="GO" id="GO:0008235">
    <property type="term" value="F:metalloexopeptidase activity"/>
    <property type="evidence" value="ECO:0007669"/>
    <property type="project" value="InterPro"/>
</dbReference>
<dbReference type="RefSeq" id="WP_087140061.1">
    <property type="nucleotide sequence ID" value="NZ_FUIE01000034.1"/>
</dbReference>
<dbReference type="SUPFAM" id="SSF53187">
    <property type="entry name" value="Zn-dependent exopeptidases"/>
    <property type="match status" value="1"/>
</dbReference>
<dbReference type="InterPro" id="IPR045175">
    <property type="entry name" value="M28_fam"/>
</dbReference>
<dbReference type="AlphaFoldDB" id="A0A1R4FPT5"/>
<dbReference type="OrthoDB" id="1521787at2"/>
<accession>A0A1R4FPT5</accession>
<protein>
    <submittedName>
        <fullName evidence="3">Peptidase, M28 family</fullName>
    </submittedName>
</protein>
<dbReference type="PANTHER" id="PTHR12147:SF26">
    <property type="entry name" value="PEPTIDASE M28 DOMAIN-CONTAINING PROTEIN"/>
    <property type="match status" value="1"/>
</dbReference>
<dbReference type="InterPro" id="IPR007484">
    <property type="entry name" value="Peptidase_M28"/>
</dbReference>
<evidence type="ECO:0000313" key="3">
    <source>
        <dbReference type="EMBL" id="SJM57899.1"/>
    </source>
</evidence>
<dbReference type="PANTHER" id="PTHR12147">
    <property type="entry name" value="METALLOPEPTIDASE M28 FAMILY MEMBER"/>
    <property type="match status" value="1"/>
</dbReference>
<name>A0A1R4FPT5_BREDI</name>
<reference evidence="3 4" key="1">
    <citation type="submission" date="2017-02" db="EMBL/GenBank/DDBJ databases">
        <authorList>
            <person name="Peterson S.W."/>
        </authorList>
    </citation>
    <scope>NUCLEOTIDE SEQUENCE [LARGE SCALE GENOMIC DNA]</scope>
    <source>
        <strain evidence="3 4">3F5N</strain>
    </source>
</reference>
<dbReference type="EMBL" id="FUIE01000034">
    <property type="protein sequence ID" value="SJM57899.1"/>
    <property type="molecule type" value="Genomic_DNA"/>
</dbReference>
<sequence>MRPVLVSLSVIAAALTLAACETPVSQAVSEATAPVVAGSADYAQLMDDLRILSADDMQGRDTGSEGGAKAREYIVSRLEALGVQPSPMGRLQPWEMSGRTREGTKTYSGTNIIGVIPGTRVADKYIVVTAHYDHVGVNDGQIYNGADDNASGVATMLELARRLKANPPEHSVLIVALDGEERGLLGAKHFVEAPPVPLHAISMNLNFDMTARADSDGKLWVTGTYQHPYFRPVLERLPARQTVALAFGKDTPDDKGADNWVEASDHAAFHRAGLPFLYFGVNYHTDYHRPSDDFEKVNPAVFQDSTELAIGGFRALDQWLDQ</sequence>